<dbReference type="EMBL" id="CAJMWW010000634">
    <property type="protein sequence ID" value="CAE6476590.1"/>
    <property type="molecule type" value="Genomic_DNA"/>
</dbReference>
<protein>
    <submittedName>
        <fullName evidence="3">Uncharacterized protein</fullName>
    </submittedName>
</protein>
<dbReference type="OrthoDB" id="3200938at2759"/>
<keyword evidence="2" id="KW-1133">Transmembrane helix</keyword>
<comment type="caution">
    <text evidence="3">The sequence shown here is derived from an EMBL/GenBank/DDBJ whole genome shotgun (WGS) entry which is preliminary data.</text>
</comment>
<sequence length="734" mass="82977">MKEVLTVLPSLIHLSLLLFAIGLCVFLWDVHYGVAIPVVIVTAIAAGAYFACTIFPIIYQHCPYGTVLSRLYKQFSSEYSQSVRDGGRQDETTSRALHWMIVNCETPRSVDVALQSLAGAERGLPSEMLEKCDAWSLIRHRMETINATGEKVDRAGVLYKRALECHLNTRTFGRQMFHELHGTDQLVSLVLGVQACINSIIYKSQRQPRWLDTNKSILMLCRYIGPQLLGPGCNVFMTSSSVDPMLASSVSFDASNMHTQRSEALAQSLTHLLEKHMNSEIEMEPAQHAALCTCLILLLSRKIADDPSLTVPYILRLIRAYLRQQTDKPKHTHNWTQDQRAANDLNQSTLAFLLGVVAVLNTGCFVKELTCFSDFSNRTVATRSRIRSNRTLITRSRISMEKVVELGWQYLLSIVYPGISSFNASYYLIHGGFDLLMGANMYNLSSEDCTLISNILPNDNDLGFEFFYRESKSGCFARHLQEFTSALAPYPDLDALPFPLLTCRRILPNMVRGLRYLQPTPESYVLIVNILSWDSRTKGVMKFHRLMGLFPFPKASPRLIHLLSVSGVFTQLVNWLESEDLARQAFAIAQIWLFFNMSLQAPDRKSDAMNKLETMLPEYPGLKNELGKQEMVAEDLEFRFLALLSGDEFQSSFRWEIDRNTYLYRILELMLQQRCTPLPEIVNFELQGVAENLRGTNSFIDLDAEAVDQPRGKNAALDYPQPVNGDPPTTSPDA</sequence>
<evidence type="ECO:0000313" key="3">
    <source>
        <dbReference type="EMBL" id="CAE6476590.1"/>
    </source>
</evidence>
<dbReference type="Proteomes" id="UP000663841">
    <property type="component" value="Unassembled WGS sequence"/>
</dbReference>
<dbReference type="AlphaFoldDB" id="A0A8H3GWB1"/>
<feature type="transmembrane region" description="Helical" evidence="2">
    <location>
        <begin position="34"/>
        <end position="59"/>
    </location>
</feature>
<feature type="region of interest" description="Disordered" evidence="1">
    <location>
        <begin position="711"/>
        <end position="734"/>
    </location>
</feature>
<accession>A0A8H3GWB1</accession>
<keyword evidence="2" id="KW-0472">Membrane</keyword>
<keyword evidence="2" id="KW-0812">Transmembrane</keyword>
<feature type="transmembrane region" description="Helical" evidence="2">
    <location>
        <begin position="7"/>
        <end position="28"/>
    </location>
</feature>
<name>A0A8H3GWB1_9AGAM</name>
<reference evidence="3" key="1">
    <citation type="submission" date="2021-01" db="EMBL/GenBank/DDBJ databases">
        <authorList>
            <person name="Kaushik A."/>
        </authorList>
    </citation>
    <scope>NUCLEOTIDE SEQUENCE</scope>
    <source>
        <strain evidence="3">AG3-T5</strain>
    </source>
</reference>
<organism evidence="3 4">
    <name type="scientific">Rhizoctonia solani</name>
    <dbReference type="NCBI Taxonomy" id="456999"/>
    <lineage>
        <taxon>Eukaryota</taxon>
        <taxon>Fungi</taxon>
        <taxon>Dikarya</taxon>
        <taxon>Basidiomycota</taxon>
        <taxon>Agaricomycotina</taxon>
        <taxon>Agaricomycetes</taxon>
        <taxon>Cantharellales</taxon>
        <taxon>Ceratobasidiaceae</taxon>
        <taxon>Rhizoctonia</taxon>
    </lineage>
</organism>
<evidence type="ECO:0000256" key="1">
    <source>
        <dbReference type="SAM" id="MobiDB-lite"/>
    </source>
</evidence>
<evidence type="ECO:0000256" key="2">
    <source>
        <dbReference type="SAM" id="Phobius"/>
    </source>
</evidence>
<evidence type="ECO:0000313" key="4">
    <source>
        <dbReference type="Proteomes" id="UP000663841"/>
    </source>
</evidence>
<gene>
    <name evidence="3" type="ORF">RDB_LOCUS193229</name>
</gene>
<proteinExistence type="predicted"/>